<dbReference type="NCBIfam" id="TIGR04225">
    <property type="entry name" value="CshA_fibril_rpt"/>
    <property type="match status" value="20"/>
</dbReference>
<evidence type="ECO:0000313" key="9">
    <source>
        <dbReference type="Proteomes" id="UP000280406"/>
    </source>
</evidence>
<feature type="compositionally biased region" description="Polar residues" evidence="5">
    <location>
        <begin position="160"/>
        <end position="169"/>
    </location>
</feature>
<feature type="compositionally biased region" description="Polar residues" evidence="5">
    <location>
        <begin position="1517"/>
        <end position="1534"/>
    </location>
</feature>
<dbReference type="PROSITE" id="PS50847">
    <property type="entry name" value="GRAM_POS_ANCHORING"/>
    <property type="match status" value="1"/>
</dbReference>
<reference evidence="8 9" key="1">
    <citation type="submission" date="2018-11" db="EMBL/GenBank/DDBJ databases">
        <title>Species Designations Belie Phenotypic and Genotypic Heterogeneity in Oral Streptococci.</title>
        <authorList>
            <person name="Velsko I."/>
        </authorList>
    </citation>
    <scope>NUCLEOTIDE SEQUENCE [LARGE SCALE GENOMIC DNA]</scope>
    <source>
        <strain evidence="8 9">BCC37</strain>
    </source>
</reference>
<evidence type="ECO:0000256" key="2">
    <source>
        <dbReference type="ARBA" id="ARBA00022525"/>
    </source>
</evidence>
<dbReference type="Pfam" id="PF00746">
    <property type="entry name" value="Gram_pos_anchor"/>
    <property type="match status" value="1"/>
</dbReference>
<dbReference type="Pfam" id="PF20009">
    <property type="entry name" value="GEVED"/>
    <property type="match status" value="1"/>
</dbReference>
<dbReference type="InterPro" id="IPR019931">
    <property type="entry name" value="LPXTG_anchor"/>
</dbReference>
<feature type="compositionally biased region" description="Polar residues" evidence="5">
    <location>
        <begin position="1017"/>
        <end position="1026"/>
    </location>
</feature>
<feature type="compositionally biased region" description="Low complexity" evidence="5">
    <location>
        <begin position="1007"/>
        <end position="1016"/>
    </location>
</feature>
<gene>
    <name evidence="8" type="ORF">D8869_09205</name>
</gene>
<feature type="region of interest" description="Disordered" evidence="5">
    <location>
        <begin position="1006"/>
        <end position="1032"/>
    </location>
</feature>
<feature type="region of interest" description="Disordered" evidence="5">
    <location>
        <begin position="2713"/>
        <end position="2739"/>
    </location>
</feature>
<evidence type="ECO:0000256" key="4">
    <source>
        <dbReference type="ARBA" id="ARBA00023088"/>
    </source>
</evidence>
<feature type="domain" description="Gram-positive cocci surface proteins LPxTG" evidence="7">
    <location>
        <begin position="2735"/>
        <end position="2771"/>
    </location>
</feature>
<keyword evidence="2" id="KW-0964">Secreted</keyword>
<evidence type="ECO:0000256" key="6">
    <source>
        <dbReference type="SAM" id="SignalP"/>
    </source>
</evidence>
<feature type="region of interest" description="Disordered" evidence="5">
    <location>
        <begin position="1514"/>
        <end position="1540"/>
    </location>
</feature>
<keyword evidence="3 6" id="KW-0732">Signal</keyword>
<feature type="compositionally biased region" description="Basic and acidic residues" evidence="5">
    <location>
        <begin position="193"/>
        <end position="202"/>
    </location>
</feature>
<evidence type="ECO:0000313" key="8">
    <source>
        <dbReference type="EMBL" id="RSI51606.1"/>
    </source>
</evidence>
<evidence type="ECO:0000259" key="7">
    <source>
        <dbReference type="PROSITE" id="PS50847"/>
    </source>
</evidence>
<dbReference type="Proteomes" id="UP000280406">
    <property type="component" value="Unassembled WGS sequence"/>
</dbReference>
<feature type="compositionally biased region" description="Polar residues" evidence="5">
    <location>
        <begin position="47"/>
        <end position="68"/>
    </location>
</feature>
<keyword evidence="1" id="KW-0134">Cell wall</keyword>
<feature type="compositionally biased region" description="Polar residues" evidence="5">
    <location>
        <begin position="1717"/>
        <end position="1738"/>
    </location>
</feature>
<feature type="signal peptide" evidence="6">
    <location>
        <begin position="1"/>
        <end position="41"/>
    </location>
</feature>
<accession>A0AB74DV30</accession>
<dbReference type="InterPro" id="IPR005877">
    <property type="entry name" value="YSIRK_signal_dom"/>
</dbReference>
<feature type="compositionally biased region" description="Polar residues" evidence="5">
    <location>
        <begin position="1214"/>
        <end position="1234"/>
    </location>
</feature>
<feature type="region of interest" description="Disordered" evidence="5">
    <location>
        <begin position="2522"/>
        <end position="2541"/>
    </location>
</feature>
<feature type="compositionally biased region" description="Polar residues" evidence="5">
    <location>
        <begin position="110"/>
        <end position="133"/>
    </location>
</feature>
<dbReference type="InterPro" id="IPR026395">
    <property type="entry name" value="CshA_fibril"/>
</dbReference>
<proteinExistence type="predicted"/>
<feature type="region of interest" description="Disordered" evidence="5">
    <location>
        <begin position="44"/>
        <end position="74"/>
    </location>
</feature>
<feature type="region of interest" description="Disordered" evidence="5">
    <location>
        <begin position="762"/>
        <end position="783"/>
    </location>
</feature>
<evidence type="ECO:0000256" key="5">
    <source>
        <dbReference type="SAM" id="MobiDB-lite"/>
    </source>
</evidence>
<dbReference type="RefSeq" id="WP_125348496.1">
    <property type="nucleotide sequence ID" value="NZ_CP076615.1"/>
</dbReference>
<keyword evidence="4" id="KW-0572">Peptidoglycan-anchor</keyword>
<organism evidence="8 9">
    <name type="scientific">Streptococcus sanguinis</name>
    <dbReference type="NCBI Taxonomy" id="1305"/>
    <lineage>
        <taxon>Bacteria</taxon>
        <taxon>Bacillati</taxon>
        <taxon>Bacillota</taxon>
        <taxon>Bacilli</taxon>
        <taxon>Lactobacillales</taxon>
        <taxon>Streptococcaceae</taxon>
        <taxon>Streptococcus</taxon>
    </lineage>
</organism>
<feature type="compositionally biased region" description="Low complexity" evidence="5">
    <location>
        <begin position="762"/>
        <end position="772"/>
    </location>
</feature>
<feature type="region of interest" description="Disordered" evidence="5">
    <location>
        <begin position="88"/>
        <end position="202"/>
    </location>
</feature>
<feature type="chain" id="PRO_5044500275" evidence="6">
    <location>
        <begin position="42"/>
        <end position="2771"/>
    </location>
</feature>
<dbReference type="InterPro" id="IPR045474">
    <property type="entry name" value="GEVED"/>
</dbReference>
<evidence type="ECO:0000256" key="3">
    <source>
        <dbReference type="ARBA" id="ARBA00022729"/>
    </source>
</evidence>
<comment type="caution">
    <text evidence="8">The sequence shown here is derived from an EMBL/GenBank/DDBJ whole genome shotgun (WGS) entry which is preliminary data.</text>
</comment>
<feature type="region of interest" description="Disordered" evidence="5">
    <location>
        <begin position="1209"/>
        <end position="1234"/>
    </location>
</feature>
<feature type="region of interest" description="Disordered" evidence="5">
    <location>
        <begin position="1612"/>
        <end position="1639"/>
    </location>
</feature>
<dbReference type="Pfam" id="PF19076">
    <property type="entry name" value="CshA_repeat"/>
    <property type="match status" value="20"/>
</dbReference>
<name>A0AB74DV30_STRSA</name>
<feature type="compositionally biased region" description="Polar residues" evidence="5">
    <location>
        <begin position="88"/>
        <end position="99"/>
    </location>
</feature>
<feature type="compositionally biased region" description="Polar residues" evidence="5">
    <location>
        <begin position="1618"/>
        <end position="1633"/>
    </location>
</feature>
<dbReference type="NCBIfam" id="TIGR01168">
    <property type="entry name" value="YSIRK_signal"/>
    <property type="match status" value="1"/>
</dbReference>
<dbReference type="Pfam" id="PF04650">
    <property type="entry name" value="YSIRK_signal"/>
    <property type="match status" value="1"/>
</dbReference>
<dbReference type="InterPro" id="IPR040683">
    <property type="entry name" value="CshA_NR2"/>
</dbReference>
<protein>
    <submittedName>
        <fullName evidence="8">YSIRK type signal peptide</fullName>
    </submittedName>
</protein>
<dbReference type="Pfam" id="PF18651">
    <property type="entry name" value="CshA_NR2"/>
    <property type="match status" value="1"/>
</dbReference>
<sequence>MGKDLFNPHLRKFSIRKLNVGVCSVLLSTLLLLGAAAQVSADEASDSGAQNDVSQTGIAESSVNSAETVASEHLHAKESSALAFATETLQSDDNPSPRSSEPEKVEESTESTATKSVEDTQPITVHPETSNAAVVSEKSEATADLAQPNRFRRVRRDATPTGQQNSLTTGVPIGTGSAGADDATSTPRVPKPSLEESVKKDSTQLAKQITWLDFSDIASWKGLDSRGGLQVGTTFKKEISPGYEVTLTVTELKPFNSTEIYRKRVKGTPTENTYNPNAQNDFLQSSSKYGRTPLSVIGASQDQWTTIRNQGFNTQNHKTQLVYPEDSANWGVKFNIEATYLGKRVAPTVVMADGEDANPGEFAIFTTNGEGWEYLGEWKNKSTAKEAYTVITKQMVDEADKKTRGGLLILRDKSVDWYKYLSPDTVTGGLGSQVFGPNRSNERTVPVVMTRGASEVGFYVASSGQQAMMMGFLVVDGSDAPATYGEAFHTISGRDSVTGKLINQPYLGTTPADIDVESSNDWVLDDKKEHKDEGASQLLADDQLSASNDLLDLDKATNGTYTIKIKANPNGNAKSYVKAWIDFNNDGVFSESEGSNLQEITAAGDYTLTFNANSNISGGQVDKLGMRFRIATNKGDIEQPTGIAFSGEVEDMLLHRIYPPKGEKQTTDGFTGETQTTILHFTPKGTDRSDDSVNAVMSTQAPQVLDKKGQVLTAVDGNYIRPEGTYQVTVNGNDVQVTFTPNAEFSGIADGINIRWTDSNGTSTGWTSTDTSDPNKNDQLTSMDGRHVPTVRKIPNYESNGIQGLDQNKTLVFNDDDANTTPVMPDATHPASFVDANGQTVAGNTVPAMSNGQQVGTYELDPNTGQVTFKPIKTFYGTPDPVVVQVSDADGKAHRARYQPNVTQVTPRSTNVESTGLQGQAQSGKPTFTPGDQQIPIDMSKAMTFENGTNTLEVANEGTYTINSDDTITFKPLKQFTGKATPVTVKRVDANGTEVTATYTPNVTKVTPTSTSATSSGPQGVPQTGTPVFKEGDPAVPIDMTKQMTFDDGQPKKIVAGVGEYTINSDGSITFTPDKKYVGTPASVTVKRVDENGTEIRATYTPTVTEVTPRSTNAVSSGLQGQQQSGKPIFTPGDKAVPIDMAQPMTFEDNQTTKKVDKVGTYVIESDGTITFTPDKQYVGTPSPVTVKRVDTNGTEVTATYTPTVTRVTPTSTNAESTGLQGQPQSGKPTFSPGDQQIPIDMSKAMTFENGTDTLVVADQGTYTINSDGSITFKPEKKFTGKATPVKVKRVDTNGTEVTATYTPTVEEVIPNATGDQTEGPQGLVQNGKITFEAGRPEVGFSADSTPVFDTGTNVKEIENVGKFEVDIDGNITFTPVKTFVGKTPEIEVSRADVNGTLAKAKYQATVTAVKPIGVGNKTEGLQGQVQEGKVTFTPGHDSVPFPVGSTPLFDNHSTVKEVQNVGKFEVDSDGKVTFTPLKQFKGETPELELTRTDANGTPVTVKYQAVVKEVVPRGTDATSTGPQGVPQTGSPSFQGGDPLVPIDMDSPMTFEDGQPKKTVQGVGEYTINSDGTITFTPDKQYVGTPASVTVKRVDKNGTEVTATYTPTVTRVTPTSTNAESTGIQGQPQSGKPTFSPGDQAVPIDMTKPMTFENGTDTLVVANQGTYTINSDGSITFQPVKQFTGKATPVTVKRVDANGTEITATYTPTVTKVIPTSTNATSTGPQGVPQTGTPTFTGGDTLVPIDETVEPTFEDGSKEKKIPGQGTYTIAPDGAVTFTPDKQFVGKPDPITVKRVDKNGTPVIATYSPEYTKVTPTGTGTKTEGLQGQVQEGKVAFTPGHDSVPFPAGSTPLFDNNSTVKEVPNVGKFEVDADGKVTFTPDKQFKGETPELELTRTDANGTPITVKYQAVVKEVIPTSTNATSTGPQGVPQTGTPTFQGGDPLVPIDETVEPTFEDGSKEKKIPGQGTYTIAPDGAVTFTPEKQFVGKPDSVTVKRVDKNGTPVTATYSPEFTKVTPTGTGTKTEGLQGQVQEGKVTFTPGHDSVPFPAGSTPLFDNGSSVKEVPNVGKFEVDADGKVTFTPDKQFKGETPELELTRVDANGTPITVKYQAVVKEVIPTGTNATSTGPQGVPQTGTPTFQGGDPLVPIDETVEPTFEDGSKKKTIPGQGTYTIAPDGAVTFTPDKQFVGKPDPITVKRVDKNGTPVIATYSPEYTKVTPTGTGTKTKGLQGQVQEGKVSFTPGHDSVPFPTDSTPLFDNGSSVKEVPNVGKFEVDADGKVTFTPDKQFKGETPELELTRTDANGTPVTVKYQAVVKEVTPTGTSATSTGPQGVPQTGTPIFAGGDPLVPIDETVGASFADGNKEKVIPGQGTYTIAPDGSVTFTPDKQFVGKPDSVTVKRVDKNGTPVTATYSPEFVKVTPTGKDASSTNIKGHVQTGKPVFEAGDPLVSIDETIAPSFEDGSKEKNIPGQGTYTIAPDGTVTFTPDSDFLGQGTGVTLVRRDKNGTSVTARYIPTVVAPSTSKDSVSSGRKGQAQTGTPTFEGAIDQAVAPTFADGSTEKVVPGEGTYRFNMLGAVTFVPEADFVGTASGVVVKRSDIYGNAVTATYTPTVLGSTATEDTGSTGLKGQPQTGKPIFEGDVDPTVPPTFEDGSTEKVVPGQGTYTIAPDGTVTFVPETGFVGQADGVTVIRKDRNGQTISAVYVPTVTENPVQPERTITPAPPSLSKSAGAKSLPKTGTEETSYLAASLLAGVSGLGLLGLENRKKKSED</sequence>
<evidence type="ECO:0000256" key="1">
    <source>
        <dbReference type="ARBA" id="ARBA00022512"/>
    </source>
</evidence>
<feature type="region of interest" description="Disordered" evidence="5">
    <location>
        <begin position="1717"/>
        <end position="1740"/>
    </location>
</feature>
<dbReference type="EMBL" id="RJND01000006">
    <property type="protein sequence ID" value="RSI51606.1"/>
    <property type="molecule type" value="Genomic_DNA"/>
</dbReference>